<dbReference type="FunFam" id="1.10.10.10:FF:000053">
    <property type="entry name" value="Serine/threonine-protein kinase RIO2"/>
    <property type="match status" value="1"/>
</dbReference>
<name>A0A8J2MBG6_9HEXA</name>
<dbReference type="OrthoDB" id="10258631at2759"/>
<dbReference type="SMART" id="SM00090">
    <property type="entry name" value="RIO"/>
    <property type="match status" value="1"/>
</dbReference>
<keyword evidence="13" id="KW-0067">ATP-binding</keyword>
<protein>
    <recommendedName>
        <fullName evidence="18">Serine/threonine-protein kinase RIO2</fullName>
        <ecNumber evidence="4">2.7.11.1</ecNumber>
    </recommendedName>
    <alternativeName>
        <fullName evidence="20">RIO kinase 2</fullName>
    </alternativeName>
    <alternativeName>
        <fullName evidence="19">Serine/threonine-protein kinase rio2</fullName>
    </alternativeName>
</protein>
<dbReference type="FunFam" id="1.10.510.10:FF:000307">
    <property type="entry name" value="Serine/threonine-protein kinase RIO2"/>
    <property type="match status" value="1"/>
</dbReference>
<accession>A0A8J2MBG6</accession>
<dbReference type="InterPro" id="IPR018935">
    <property type="entry name" value="RIO_kinase_CS"/>
</dbReference>
<dbReference type="EC" id="2.7.11.1" evidence="4"/>
<feature type="region of interest" description="Disordered" evidence="21">
    <location>
        <begin position="431"/>
        <end position="459"/>
    </location>
</feature>
<dbReference type="GO" id="GO:0004674">
    <property type="term" value="F:protein serine/threonine kinase activity"/>
    <property type="evidence" value="ECO:0007669"/>
    <property type="project" value="UniProtKB-KW"/>
</dbReference>
<evidence type="ECO:0000256" key="9">
    <source>
        <dbReference type="ARBA" id="ARBA00022679"/>
    </source>
</evidence>
<evidence type="ECO:0000256" key="20">
    <source>
        <dbReference type="ARBA" id="ARBA00076005"/>
    </source>
</evidence>
<feature type="domain" description="RIO kinase" evidence="22">
    <location>
        <begin position="58"/>
        <end position="281"/>
    </location>
</feature>
<keyword evidence="11" id="KW-0547">Nucleotide-binding</keyword>
<dbReference type="InterPro" id="IPR018934">
    <property type="entry name" value="RIO_dom"/>
</dbReference>
<evidence type="ECO:0000256" key="21">
    <source>
        <dbReference type="SAM" id="MobiDB-lite"/>
    </source>
</evidence>
<dbReference type="InterPro" id="IPR015285">
    <property type="entry name" value="RIO2_wHTH_N"/>
</dbReference>
<dbReference type="CDD" id="cd05144">
    <property type="entry name" value="RIO2_C"/>
    <property type="match status" value="1"/>
</dbReference>
<reference evidence="23" key="1">
    <citation type="submission" date="2021-06" db="EMBL/GenBank/DDBJ databases">
        <authorList>
            <person name="Hodson N. C."/>
            <person name="Mongue J. A."/>
            <person name="Jaron S. K."/>
        </authorList>
    </citation>
    <scope>NUCLEOTIDE SEQUENCE</scope>
</reference>
<evidence type="ECO:0000256" key="11">
    <source>
        <dbReference type="ARBA" id="ARBA00022741"/>
    </source>
</evidence>
<sequence>MRYLTKEDFRVLTSIEMGLKNHELVPSALVAAIAGLRHGGVHKILRELCKNRLAQYERGRHYDGYRLTNTGYDYLGLQTLVARGVITGFGSQIGTGKESNVYIVTNEEGETLCLKLHRLGRTCFRNIKEKRDYHKHRHNASWLYLSRISATKEYAYLTALHSRGFRVPRPVDFNRHCVIMEYIKGTPLCNVYRLDDPAKLYDEMMNLLLSVANHGVIHGDFNEFNILLDADDHPVLIDFPQMVSTSHANAEMYFDRDVKCVREFFKKRFTYESELFPTFSDIEREDSLDVEVSASGFTKEMEKDLHQEIKLSQDDLDENDSEGSDDSQTETEDIEATDALGNSEESEDHVVDNIELTTLKVDLTNSLAEMKLEETNVLTETNDKCSVSGFSSFSRHSRSTTTSTIAPEIVKDRIRKAFVKSDKINASKRIRAKGEASATTRSRRENMDNIKGSQGLWGY</sequence>
<keyword evidence="7" id="KW-0723">Serine/threonine-protein kinase</keyword>
<dbReference type="Pfam" id="PF01163">
    <property type="entry name" value="RIO1"/>
    <property type="match status" value="1"/>
</dbReference>
<feature type="region of interest" description="Disordered" evidence="21">
    <location>
        <begin position="312"/>
        <end position="349"/>
    </location>
</feature>
<keyword evidence="5" id="KW-0963">Cytoplasm</keyword>
<evidence type="ECO:0000256" key="8">
    <source>
        <dbReference type="ARBA" id="ARBA00022553"/>
    </source>
</evidence>
<dbReference type="FunFam" id="3.30.200.20:FF:000052">
    <property type="entry name" value="Serine/threonine-protein kinase RIO2"/>
    <property type="match status" value="1"/>
</dbReference>
<dbReference type="GO" id="GO:0030688">
    <property type="term" value="C:preribosome, small subunit precursor"/>
    <property type="evidence" value="ECO:0007669"/>
    <property type="project" value="TreeGrafter"/>
</dbReference>
<evidence type="ECO:0000256" key="17">
    <source>
        <dbReference type="ARBA" id="ARBA00064676"/>
    </source>
</evidence>
<dbReference type="PANTHER" id="PTHR45852">
    <property type="entry name" value="SER/THR-PROTEIN KINASE RIO2"/>
    <property type="match status" value="1"/>
</dbReference>
<evidence type="ECO:0000256" key="12">
    <source>
        <dbReference type="ARBA" id="ARBA00022777"/>
    </source>
</evidence>
<evidence type="ECO:0000256" key="2">
    <source>
        <dbReference type="ARBA" id="ARBA00004496"/>
    </source>
</evidence>
<feature type="compositionally biased region" description="Acidic residues" evidence="21">
    <location>
        <begin position="314"/>
        <end position="336"/>
    </location>
</feature>
<comment type="subunit">
    <text evidence="17">Associated with late 40S pre-ribosomal particles. Interacts with PLK1 (via its N-terminus).</text>
</comment>
<evidence type="ECO:0000256" key="10">
    <source>
        <dbReference type="ARBA" id="ARBA00022723"/>
    </source>
</evidence>
<dbReference type="GO" id="GO:0005829">
    <property type="term" value="C:cytosol"/>
    <property type="evidence" value="ECO:0007669"/>
    <property type="project" value="TreeGrafter"/>
</dbReference>
<dbReference type="InterPro" id="IPR000687">
    <property type="entry name" value="RIO_kinase"/>
</dbReference>
<dbReference type="Proteomes" id="UP000708208">
    <property type="component" value="Unassembled WGS sequence"/>
</dbReference>
<organism evidence="23 24">
    <name type="scientific">Allacma fusca</name>
    <dbReference type="NCBI Taxonomy" id="39272"/>
    <lineage>
        <taxon>Eukaryota</taxon>
        <taxon>Metazoa</taxon>
        <taxon>Ecdysozoa</taxon>
        <taxon>Arthropoda</taxon>
        <taxon>Hexapoda</taxon>
        <taxon>Collembola</taxon>
        <taxon>Symphypleona</taxon>
        <taxon>Sminthuridae</taxon>
        <taxon>Allacma</taxon>
    </lineage>
</organism>
<keyword evidence="6" id="KW-0690">Ribosome biogenesis</keyword>
<evidence type="ECO:0000313" key="23">
    <source>
        <dbReference type="EMBL" id="CAG7836601.1"/>
    </source>
</evidence>
<dbReference type="PANTHER" id="PTHR45852:SF1">
    <property type="entry name" value="SERINE_THREONINE-PROTEIN KINASE RIO2"/>
    <property type="match status" value="1"/>
</dbReference>
<dbReference type="Pfam" id="PF09202">
    <property type="entry name" value="Rio2_N"/>
    <property type="match status" value="1"/>
</dbReference>
<proteinExistence type="inferred from homology"/>
<keyword evidence="14" id="KW-0460">Magnesium</keyword>
<dbReference type="EMBL" id="CAJVCH010571089">
    <property type="protein sequence ID" value="CAG7836601.1"/>
    <property type="molecule type" value="Genomic_DNA"/>
</dbReference>
<evidence type="ECO:0000313" key="24">
    <source>
        <dbReference type="Proteomes" id="UP000708208"/>
    </source>
</evidence>
<keyword evidence="12" id="KW-0418">Kinase</keyword>
<evidence type="ECO:0000256" key="6">
    <source>
        <dbReference type="ARBA" id="ARBA00022517"/>
    </source>
</evidence>
<evidence type="ECO:0000256" key="13">
    <source>
        <dbReference type="ARBA" id="ARBA00022840"/>
    </source>
</evidence>
<comment type="caution">
    <text evidence="23">The sequence shown here is derived from an EMBL/GenBank/DDBJ whole genome shotgun (WGS) entry which is preliminary data.</text>
</comment>
<dbReference type="InterPro" id="IPR030484">
    <property type="entry name" value="Rio2"/>
</dbReference>
<evidence type="ECO:0000256" key="18">
    <source>
        <dbReference type="ARBA" id="ARBA00068353"/>
    </source>
</evidence>
<evidence type="ECO:0000256" key="16">
    <source>
        <dbReference type="ARBA" id="ARBA00048679"/>
    </source>
</evidence>
<keyword evidence="9" id="KW-0808">Transferase</keyword>
<keyword evidence="8" id="KW-0597">Phosphoprotein</keyword>
<dbReference type="PROSITE" id="PS01245">
    <property type="entry name" value="RIO1"/>
    <property type="match status" value="1"/>
</dbReference>
<evidence type="ECO:0000256" key="1">
    <source>
        <dbReference type="ARBA" id="ARBA00001946"/>
    </source>
</evidence>
<dbReference type="GO" id="GO:0005524">
    <property type="term" value="F:ATP binding"/>
    <property type="evidence" value="ECO:0007669"/>
    <property type="project" value="UniProtKB-KW"/>
</dbReference>
<gene>
    <name evidence="23" type="ORF">AFUS01_LOCUS45832</name>
</gene>
<evidence type="ECO:0000256" key="3">
    <source>
        <dbReference type="ARBA" id="ARBA00009196"/>
    </source>
</evidence>
<comment type="similarity">
    <text evidence="3">Belongs to the protein kinase superfamily. RIO-type Ser/Thr kinase family.</text>
</comment>
<dbReference type="GO" id="GO:0046872">
    <property type="term" value="F:metal ion binding"/>
    <property type="evidence" value="ECO:0007669"/>
    <property type="project" value="UniProtKB-KW"/>
</dbReference>
<evidence type="ECO:0000256" key="4">
    <source>
        <dbReference type="ARBA" id="ARBA00012513"/>
    </source>
</evidence>
<dbReference type="GO" id="GO:0005634">
    <property type="term" value="C:nucleus"/>
    <property type="evidence" value="ECO:0007669"/>
    <property type="project" value="TreeGrafter"/>
</dbReference>
<evidence type="ECO:0000256" key="7">
    <source>
        <dbReference type="ARBA" id="ARBA00022527"/>
    </source>
</evidence>
<evidence type="ECO:0000256" key="5">
    <source>
        <dbReference type="ARBA" id="ARBA00022490"/>
    </source>
</evidence>
<dbReference type="AlphaFoldDB" id="A0A8J2MBG6"/>
<keyword evidence="10" id="KW-0479">Metal-binding</keyword>
<evidence type="ECO:0000256" key="14">
    <source>
        <dbReference type="ARBA" id="ARBA00022842"/>
    </source>
</evidence>
<comment type="cofactor">
    <cofactor evidence="1">
        <name>Mg(2+)</name>
        <dbReference type="ChEBI" id="CHEBI:18420"/>
    </cofactor>
</comment>
<evidence type="ECO:0000256" key="15">
    <source>
        <dbReference type="ARBA" id="ARBA00047899"/>
    </source>
</evidence>
<comment type="catalytic activity">
    <reaction evidence="15">
        <text>L-threonyl-[protein] + ATP = O-phospho-L-threonyl-[protein] + ADP + H(+)</text>
        <dbReference type="Rhea" id="RHEA:46608"/>
        <dbReference type="Rhea" id="RHEA-COMP:11060"/>
        <dbReference type="Rhea" id="RHEA-COMP:11605"/>
        <dbReference type="ChEBI" id="CHEBI:15378"/>
        <dbReference type="ChEBI" id="CHEBI:30013"/>
        <dbReference type="ChEBI" id="CHEBI:30616"/>
        <dbReference type="ChEBI" id="CHEBI:61977"/>
        <dbReference type="ChEBI" id="CHEBI:456216"/>
        <dbReference type="EC" id="2.7.11.1"/>
    </reaction>
</comment>
<comment type="subcellular location">
    <subcellularLocation>
        <location evidence="2">Cytoplasm</location>
    </subcellularLocation>
</comment>
<evidence type="ECO:0000256" key="19">
    <source>
        <dbReference type="ARBA" id="ARBA00068837"/>
    </source>
</evidence>
<dbReference type="GO" id="GO:0030490">
    <property type="term" value="P:maturation of SSU-rRNA"/>
    <property type="evidence" value="ECO:0007669"/>
    <property type="project" value="TreeGrafter"/>
</dbReference>
<comment type="catalytic activity">
    <reaction evidence="16">
        <text>L-seryl-[protein] + ATP = O-phospho-L-seryl-[protein] + ADP + H(+)</text>
        <dbReference type="Rhea" id="RHEA:17989"/>
        <dbReference type="Rhea" id="RHEA-COMP:9863"/>
        <dbReference type="Rhea" id="RHEA-COMP:11604"/>
        <dbReference type="ChEBI" id="CHEBI:15378"/>
        <dbReference type="ChEBI" id="CHEBI:29999"/>
        <dbReference type="ChEBI" id="CHEBI:30616"/>
        <dbReference type="ChEBI" id="CHEBI:83421"/>
        <dbReference type="ChEBI" id="CHEBI:456216"/>
        <dbReference type="EC" id="2.7.11.1"/>
    </reaction>
</comment>
<keyword evidence="24" id="KW-1185">Reference proteome</keyword>
<evidence type="ECO:0000259" key="22">
    <source>
        <dbReference type="SMART" id="SM00090"/>
    </source>
</evidence>